<keyword evidence="2" id="KW-1185">Reference proteome</keyword>
<sequence length="241" mass="27270">MANFDFKEENVDQAPLEFARVVDQIEEGKDQRLSLSISLTSQLSRPSIPLAHELEHSGSPSTSLTRPSFLSPTPLIDLGDSRDYGTIVRDVTRLDQGVFRDRSAYLSYGLSYDLQLATKNNDKFRLISWITLSHLSLKSFLVTQHLETLPHDGHSGYYSCKTTLVLLLKLKESVLAFLQFRVISTLFASIKSAKNILYESYLYLNLVLLYFVKQGEHDVKKETLTTMETGQKEGDVKNTAE</sequence>
<evidence type="ECO:0000313" key="2">
    <source>
        <dbReference type="Proteomes" id="UP001420932"/>
    </source>
</evidence>
<name>A0AAP0PNR9_9MAGN</name>
<protein>
    <submittedName>
        <fullName evidence="1">Uncharacterized protein</fullName>
    </submittedName>
</protein>
<proteinExistence type="predicted"/>
<dbReference type="AlphaFoldDB" id="A0AAP0PNR9"/>
<dbReference type="Proteomes" id="UP001420932">
    <property type="component" value="Unassembled WGS sequence"/>
</dbReference>
<dbReference type="EMBL" id="JBBNAF010000004">
    <property type="protein sequence ID" value="KAK9150817.1"/>
    <property type="molecule type" value="Genomic_DNA"/>
</dbReference>
<reference evidence="1 2" key="1">
    <citation type="submission" date="2024-01" db="EMBL/GenBank/DDBJ databases">
        <title>Genome assemblies of Stephania.</title>
        <authorList>
            <person name="Yang L."/>
        </authorList>
    </citation>
    <scope>NUCLEOTIDE SEQUENCE [LARGE SCALE GENOMIC DNA]</scope>
    <source>
        <strain evidence="1">YNDBR</strain>
        <tissue evidence="1">Leaf</tissue>
    </source>
</reference>
<accession>A0AAP0PNR9</accession>
<evidence type="ECO:0000313" key="1">
    <source>
        <dbReference type="EMBL" id="KAK9150817.1"/>
    </source>
</evidence>
<organism evidence="1 2">
    <name type="scientific">Stephania yunnanensis</name>
    <dbReference type="NCBI Taxonomy" id="152371"/>
    <lineage>
        <taxon>Eukaryota</taxon>
        <taxon>Viridiplantae</taxon>
        <taxon>Streptophyta</taxon>
        <taxon>Embryophyta</taxon>
        <taxon>Tracheophyta</taxon>
        <taxon>Spermatophyta</taxon>
        <taxon>Magnoliopsida</taxon>
        <taxon>Ranunculales</taxon>
        <taxon>Menispermaceae</taxon>
        <taxon>Menispermoideae</taxon>
        <taxon>Cissampelideae</taxon>
        <taxon>Stephania</taxon>
    </lineage>
</organism>
<comment type="caution">
    <text evidence="1">The sequence shown here is derived from an EMBL/GenBank/DDBJ whole genome shotgun (WGS) entry which is preliminary data.</text>
</comment>
<gene>
    <name evidence="1" type="ORF">Syun_009126</name>
</gene>